<protein>
    <submittedName>
        <fullName evidence="2">Ovule protein</fullName>
    </submittedName>
</protein>
<dbReference type="Proteomes" id="UP000095283">
    <property type="component" value="Unplaced"/>
</dbReference>
<sequence>MVLMNATHTKEICARNSDTFQLEISVEKVLWFGDHLALQDWLTCLCVHKHEQHGLPGCYKISSSPVSNVFQALDLLYNNIIHSGVTLKIQILWRIFGQFSYVRFMPMTVSSRPSKTADLPLLKRKAKYTIVPLKQYSWTNNLGY</sequence>
<reference evidence="2" key="1">
    <citation type="submission" date="2016-11" db="UniProtKB">
        <authorList>
            <consortium name="WormBaseParasite"/>
        </authorList>
    </citation>
    <scope>IDENTIFICATION</scope>
</reference>
<evidence type="ECO:0000313" key="2">
    <source>
        <dbReference type="WBParaSite" id="Hba_07665"/>
    </source>
</evidence>
<keyword evidence="1" id="KW-1185">Reference proteome</keyword>
<name>A0A1I7WR62_HETBA</name>
<evidence type="ECO:0000313" key="1">
    <source>
        <dbReference type="Proteomes" id="UP000095283"/>
    </source>
</evidence>
<dbReference type="AlphaFoldDB" id="A0A1I7WR62"/>
<accession>A0A1I7WR62</accession>
<organism evidence="1 2">
    <name type="scientific">Heterorhabditis bacteriophora</name>
    <name type="common">Entomopathogenic nematode worm</name>
    <dbReference type="NCBI Taxonomy" id="37862"/>
    <lineage>
        <taxon>Eukaryota</taxon>
        <taxon>Metazoa</taxon>
        <taxon>Ecdysozoa</taxon>
        <taxon>Nematoda</taxon>
        <taxon>Chromadorea</taxon>
        <taxon>Rhabditida</taxon>
        <taxon>Rhabditina</taxon>
        <taxon>Rhabditomorpha</taxon>
        <taxon>Strongyloidea</taxon>
        <taxon>Heterorhabditidae</taxon>
        <taxon>Heterorhabditis</taxon>
    </lineage>
</organism>
<dbReference type="WBParaSite" id="Hba_07665">
    <property type="protein sequence ID" value="Hba_07665"/>
    <property type="gene ID" value="Hba_07665"/>
</dbReference>
<proteinExistence type="predicted"/>